<evidence type="ECO:0000256" key="15">
    <source>
        <dbReference type="SAM" id="Phobius"/>
    </source>
</evidence>
<evidence type="ECO:0000256" key="13">
    <source>
        <dbReference type="PIRSR" id="PIRSR602401-1"/>
    </source>
</evidence>
<keyword evidence="7" id="KW-0256">Endoplasmic reticulum</keyword>
<dbReference type="InterPro" id="IPR036396">
    <property type="entry name" value="Cyt_P450_sf"/>
</dbReference>
<feature type="binding site" description="axial binding residue" evidence="13">
    <location>
        <position position="443"/>
    </location>
    <ligand>
        <name>heme</name>
        <dbReference type="ChEBI" id="CHEBI:30413"/>
    </ligand>
    <ligandPart>
        <name>Fe</name>
        <dbReference type="ChEBI" id="CHEBI:18248"/>
    </ligandPart>
</feature>
<keyword evidence="5 13" id="KW-0349">Heme</keyword>
<dbReference type="EMBL" id="LBMM01012632">
    <property type="protein sequence ID" value="KMQ86094.1"/>
    <property type="molecule type" value="Genomic_DNA"/>
</dbReference>
<dbReference type="PRINTS" id="PR00463">
    <property type="entry name" value="EP450I"/>
</dbReference>
<protein>
    <submittedName>
        <fullName evidence="16">Cytochrome p450 9e2</fullName>
    </submittedName>
</protein>
<reference evidence="16 17" key="1">
    <citation type="submission" date="2015-04" db="EMBL/GenBank/DDBJ databases">
        <title>Lasius niger genome sequencing.</title>
        <authorList>
            <person name="Konorov E.A."/>
            <person name="Nikitin M.A."/>
            <person name="Kirill M.V."/>
            <person name="Chang P."/>
        </authorList>
    </citation>
    <scope>NUCLEOTIDE SEQUENCE [LARGE SCALE GENOMIC DNA]</scope>
    <source>
        <tissue evidence="16">Whole</tissue>
    </source>
</reference>
<evidence type="ECO:0000256" key="3">
    <source>
        <dbReference type="ARBA" id="ARBA00004406"/>
    </source>
</evidence>
<keyword evidence="15" id="KW-0812">Transmembrane</keyword>
<comment type="caution">
    <text evidence="16">The sequence shown here is derived from an EMBL/GenBank/DDBJ whole genome shotgun (WGS) entry which is preliminary data.</text>
</comment>
<keyword evidence="9 14" id="KW-0560">Oxidoreductase</keyword>
<dbReference type="SUPFAM" id="SSF48264">
    <property type="entry name" value="Cytochrome P450"/>
    <property type="match status" value="1"/>
</dbReference>
<dbReference type="InterPro" id="IPR017972">
    <property type="entry name" value="Cyt_P450_CS"/>
</dbReference>
<dbReference type="STRING" id="67767.A0A0J7K779"/>
<comment type="similarity">
    <text evidence="4 14">Belongs to the cytochrome P450 family.</text>
</comment>
<evidence type="ECO:0000256" key="6">
    <source>
        <dbReference type="ARBA" id="ARBA00022723"/>
    </source>
</evidence>
<evidence type="ECO:0000313" key="17">
    <source>
        <dbReference type="Proteomes" id="UP000036403"/>
    </source>
</evidence>
<evidence type="ECO:0000256" key="2">
    <source>
        <dbReference type="ARBA" id="ARBA00004174"/>
    </source>
</evidence>
<evidence type="ECO:0000256" key="7">
    <source>
        <dbReference type="ARBA" id="ARBA00022824"/>
    </source>
</evidence>
<name>A0A0J7K779_LASNI</name>
<evidence type="ECO:0000256" key="8">
    <source>
        <dbReference type="ARBA" id="ARBA00022848"/>
    </source>
</evidence>
<evidence type="ECO:0000256" key="10">
    <source>
        <dbReference type="ARBA" id="ARBA00023004"/>
    </source>
</evidence>
<dbReference type="InterPro" id="IPR001128">
    <property type="entry name" value="Cyt_P450"/>
</dbReference>
<evidence type="ECO:0000256" key="1">
    <source>
        <dbReference type="ARBA" id="ARBA00001971"/>
    </source>
</evidence>
<evidence type="ECO:0000313" key="16">
    <source>
        <dbReference type="EMBL" id="KMQ86094.1"/>
    </source>
</evidence>
<dbReference type="PANTHER" id="PTHR24292:SF54">
    <property type="entry name" value="CYP9F3-RELATED"/>
    <property type="match status" value="1"/>
</dbReference>
<keyword evidence="12 15" id="KW-0472">Membrane</keyword>
<evidence type="ECO:0000256" key="11">
    <source>
        <dbReference type="ARBA" id="ARBA00023033"/>
    </source>
</evidence>
<keyword evidence="17" id="KW-1185">Reference proteome</keyword>
<sequence length="523" mass="60722">MELSTLILIILTACVSLYYFILSKLLHFKRLKVPHVQPIPLLGNMAPFIFRRMPLVDNIQKIYNLFPDAKYFGFYDFVTPVYVIRDTDLINTITIKNFDNFCDHRNFVNENEAMVNKNLFGLRGNVWRQMRKLLSPSFTSSKMKMMFGLVCECADNFSNFLTIESGKIGKTYDMKKLLCRYANDVVATCAFGISVDSFQYPNNEFFVIGREAFNFDSKQSFMFFLNRNFPLFTKLLRLRMFSPKVEKFFKNIVGNTVKVRDEQGIFRPDMIQLMMEIRNKNHGSVFDIDEITAQAFVFFFGGFDSVSTSMCFLAHEIAVNPDIQNKLREEIDDVLKKTNGKLTYEAINDMKYLDAVVNETLRLYSLLPFLDRVCVKEFELPPAIPNGKPIVVEPGTSIWIPSHAVHHDPKYYSQPNKFDPDRFLNGEVDSSVYMPFGIGPRICIANRFALMEMKVMLFHLLWRCDLEPDTKTRIPMTFSKKAYFMMAEGGFWLKLQARKSTTPVTREYLSNRQGVEGEDKLYP</sequence>
<proteinExistence type="inferred from homology"/>
<dbReference type="PaxDb" id="67767-A0A0J7K779"/>
<dbReference type="InterPro" id="IPR050476">
    <property type="entry name" value="Insect_CytP450_Detox"/>
</dbReference>
<gene>
    <name evidence="16" type="ORF">RF55_15027</name>
</gene>
<dbReference type="Pfam" id="PF00067">
    <property type="entry name" value="p450"/>
    <property type="match status" value="1"/>
</dbReference>
<comment type="subcellular location">
    <subcellularLocation>
        <location evidence="3">Endoplasmic reticulum membrane</location>
        <topology evidence="3">Peripheral membrane protein</topology>
    </subcellularLocation>
    <subcellularLocation>
        <location evidence="2">Microsome membrane</location>
        <topology evidence="2">Peripheral membrane protein</topology>
    </subcellularLocation>
</comment>
<dbReference type="AlphaFoldDB" id="A0A0J7K779"/>
<keyword evidence="15" id="KW-1133">Transmembrane helix</keyword>
<keyword evidence="10 13" id="KW-0408">Iron</keyword>
<dbReference type="OrthoDB" id="2789670at2759"/>
<dbReference type="GO" id="GO:0005789">
    <property type="term" value="C:endoplasmic reticulum membrane"/>
    <property type="evidence" value="ECO:0007669"/>
    <property type="project" value="UniProtKB-SubCell"/>
</dbReference>
<dbReference type="GO" id="GO:0020037">
    <property type="term" value="F:heme binding"/>
    <property type="evidence" value="ECO:0007669"/>
    <property type="project" value="InterPro"/>
</dbReference>
<keyword evidence="6 13" id="KW-0479">Metal-binding</keyword>
<keyword evidence="11 14" id="KW-0503">Monooxygenase</keyword>
<evidence type="ECO:0000256" key="12">
    <source>
        <dbReference type="ARBA" id="ARBA00023136"/>
    </source>
</evidence>
<dbReference type="GO" id="GO:0016705">
    <property type="term" value="F:oxidoreductase activity, acting on paired donors, with incorporation or reduction of molecular oxygen"/>
    <property type="evidence" value="ECO:0007669"/>
    <property type="project" value="InterPro"/>
</dbReference>
<evidence type="ECO:0000256" key="9">
    <source>
        <dbReference type="ARBA" id="ARBA00023002"/>
    </source>
</evidence>
<dbReference type="PRINTS" id="PR00385">
    <property type="entry name" value="P450"/>
</dbReference>
<dbReference type="GO" id="GO:0004497">
    <property type="term" value="F:monooxygenase activity"/>
    <property type="evidence" value="ECO:0007669"/>
    <property type="project" value="UniProtKB-KW"/>
</dbReference>
<comment type="cofactor">
    <cofactor evidence="1 13">
        <name>heme</name>
        <dbReference type="ChEBI" id="CHEBI:30413"/>
    </cofactor>
</comment>
<dbReference type="Proteomes" id="UP000036403">
    <property type="component" value="Unassembled WGS sequence"/>
</dbReference>
<dbReference type="GO" id="GO:0005506">
    <property type="term" value="F:iron ion binding"/>
    <property type="evidence" value="ECO:0007669"/>
    <property type="project" value="InterPro"/>
</dbReference>
<dbReference type="InterPro" id="IPR002401">
    <property type="entry name" value="Cyt_P450_E_grp-I"/>
</dbReference>
<feature type="transmembrane region" description="Helical" evidence="15">
    <location>
        <begin position="6"/>
        <end position="22"/>
    </location>
</feature>
<keyword evidence="8" id="KW-0492">Microsome</keyword>
<evidence type="ECO:0000256" key="5">
    <source>
        <dbReference type="ARBA" id="ARBA00022617"/>
    </source>
</evidence>
<evidence type="ECO:0000256" key="14">
    <source>
        <dbReference type="RuleBase" id="RU000461"/>
    </source>
</evidence>
<organism evidence="16 17">
    <name type="scientific">Lasius niger</name>
    <name type="common">Black garden ant</name>
    <dbReference type="NCBI Taxonomy" id="67767"/>
    <lineage>
        <taxon>Eukaryota</taxon>
        <taxon>Metazoa</taxon>
        <taxon>Ecdysozoa</taxon>
        <taxon>Arthropoda</taxon>
        <taxon>Hexapoda</taxon>
        <taxon>Insecta</taxon>
        <taxon>Pterygota</taxon>
        <taxon>Neoptera</taxon>
        <taxon>Endopterygota</taxon>
        <taxon>Hymenoptera</taxon>
        <taxon>Apocrita</taxon>
        <taxon>Aculeata</taxon>
        <taxon>Formicoidea</taxon>
        <taxon>Formicidae</taxon>
        <taxon>Formicinae</taxon>
        <taxon>Lasius</taxon>
        <taxon>Lasius</taxon>
    </lineage>
</organism>
<dbReference type="CDD" id="cd11056">
    <property type="entry name" value="CYP6-like"/>
    <property type="match status" value="1"/>
</dbReference>
<dbReference type="PROSITE" id="PS00086">
    <property type="entry name" value="CYTOCHROME_P450"/>
    <property type="match status" value="1"/>
</dbReference>
<dbReference type="Gene3D" id="1.10.630.10">
    <property type="entry name" value="Cytochrome P450"/>
    <property type="match status" value="1"/>
</dbReference>
<dbReference type="PANTHER" id="PTHR24292">
    <property type="entry name" value="CYTOCHROME P450"/>
    <property type="match status" value="1"/>
</dbReference>
<dbReference type="FunFam" id="1.10.630.10:FF:000042">
    <property type="entry name" value="Cytochrome P450"/>
    <property type="match status" value="1"/>
</dbReference>
<evidence type="ECO:0000256" key="4">
    <source>
        <dbReference type="ARBA" id="ARBA00010617"/>
    </source>
</evidence>
<accession>A0A0J7K779</accession>